<keyword evidence="6" id="KW-0406">Ion transport</keyword>
<reference evidence="12 13" key="1">
    <citation type="submission" date="2020-04" db="EMBL/GenBank/DDBJ databases">
        <title>Perkinsus olseni comparative genomics.</title>
        <authorList>
            <person name="Bogema D.R."/>
        </authorList>
    </citation>
    <scope>NUCLEOTIDE SEQUENCE [LARGE SCALE GENOMIC DNA]</scope>
    <source>
        <strain evidence="12">00978-12</strain>
    </source>
</reference>
<dbReference type="GO" id="GO:0016020">
    <property type="term" value="C:membrane"/>
    <property type="evidence" value="ECO:0007669"/>
    <property type="project" value="UniProtKB-SubCell"/>
</dbReference>
<evidence type="ECO:0000256" key="11">
    <source>
        <dbReference type="SAM" id="Phobius"/>
    </source>
</evidence>
<protein>
    <recommendedName>
        <fullName evidence="14">Aluminum-activated malate transporter 1</fullName>
    </recommendedName>
</protein>
<keyword evidence="4 11" id="KW-0812">Transmembrane</keyword>
<evidence type="ECO:0008006" key="14">
    <source>
        <dbReference type="Google" id="ProtNLM"/>
    </source>
</evidence>
<name>A0A7J6PKW2_PEROL</name>
<dbReference type="Pfam" id="PF11744">
    <property type="entry name" value="ALMT"/>
    <property type="match status" value="1"/>
</dbReference>
<sequence>MRESPVALWTWQTTSSTTSQPHSCSTPCIEFTISAIMPPEKARELLNEDPNLSLALIHAHYLLGVTTGERLLPLTADEVSLAKDRLQQIRTQGAVAASESAVQPMPFYSQQAPQARLNFKQCSRRPLPVPPTDDKLDHLAREISELTGSKIAADTERITAIPLYVAPKTAWYAYLSSVFGIGSQRFAIIGPIFSNFAVKFNWPAINSFARTSIIGRWLGTGLGCLAHFIVDEMGGGTYYKLWAILFFLPVTYFFCMSQSSGGCKLSELIMGQTSLVSSGVAVLWFVNNGYKEGTAFAVFQTFGTITSFVILQLLHVTHLLPADSPPPFQRFSYSAANLYDVMTSYIMSGDEHTRLLCSAYQDFLQSCVSIASHPGYANVDAAAWYMAADLFSLRQNLKSGKFSDLILQNYWQPMAADLLELRSSVGLVLRSIYEKDQTLRERADGINLRDRAKVFEAHLLEVNRSAARQVAAGDIEPPDGNEFMRFQSALGAAFYFACRAQDYRDASLQMRAKKNEQAEKYSCHPFAAFVEWWEAWWAEPFFKRLNEGGGARPTLIFAARFTLAVVIGEVVLVVGQHYSDGVRQHGLWGILPVYLCFLPTCGASLLRGSRRAIGTILGACVSVLCLFVNPHDPAAIFVEMIIVVFVGKFASSYGGIGYAGTVFILTWFVVCMGLAIGTELSPDQMMLAAAWRAGLTAAGAVYATVFSAVFFPVFAAAHYKQATAHTVEELSNGIEEAVLQLVRARSELKDVSLNDPRDDFGHAVFKSLSTRVKYREDASAEVAAFGTLRLPSPMTKRVLRKRMDIDKLAYEALVLHNALVTATLSVTGPAAQMLDRIVPCVRDFGLSLHSSSERLFEALNEDKDVPPPKDDVKVAAQMCLSTFLDAKDRLIEHCMAGSEQAADIISSGGFRVYYLVYALSVFAESWAGVESRLFSDQPPMEMVTESDDSETSVSTADSTDDISQPRASEVTRQRMLSTFSQRGRPKYSTGPCYYSFY</sequence>
<feature type="coiled-coil region" evidence="9">
    <location>
        <begin position="727"/>
        <end position="754"/>
    </location>
</feature>
<evidence type="ECO:0000256" key="7">
    <source>
        <dbReference type="ARBA" id="ARBA00023136"/>
    </source>
</evidence>
<feature type="region of interest" description="Disordered" evidence="10">
    <location>
        <begin position="938"/>
        <end position="969"/>
    </location>
</feature>
<organism evidence="12 13">
    <name type="scientific">Perkinsus olseni</name>
    <name type="common">Perkinsus atlanticus</name>
    <dbReference type="NCBI Taxonomy" id="32597"/>
    <lineage>
        <taxon>Eukaryota</taxon>
        <taxon>Sar</taxon>
        <taxon>Alveolata</taxon>
        <taxon>Perkinsozoa</taxon>
        <taxon>Perkinsea</taxon>
        <taxon>Perkinsida</taxon>
        <taxon>Perkinsidae</taxon>
        <taxon>Perkinsus</taxon>
    </lineage>
</organism>
<evidence type="ECO:0000256" key="2">
    <source>
        <dbReference type="ARBA" id="ARBA00007079"/>
    </source>
</evidence>
<comment type="similarity">
    <text evidence="2">Belongs to the aromatic acid exporter (TC 2.A.85) family.</text>
</comment>
<dbReference type="OrthoDB" id="462997at2759"/>
<evidence type="ECO:0000256" key="8">
    <source>
        <dbReference type="ARBA" id="ARBA00023303"/>
    </source>
</evidence>
<feature type="transmembrane region" description="Helical" evidence="11">
    <location>
        <begin position="586"/>
        <end position="605"/>
    </location>
</feature>
<feature type="transmembrane region" description="Helical" evidence="11">
    <location>
        <begin position="268"/>
        <end position="286"/>
    </location>
</feature>
<keyword evidence="3" id="KW-0813">Transport</keyword>
<dbReference type="EMBL" id="JABANP010000008">
    <property type="protein sequence ID" value="KAF4696765.1"/>
    <property type="molecule type" value="Genomic_DNA"/>
</dbReference>
<comment type="caution">
    <text evidence="12">The sequence shown here is derived from an EMBL/GenBank/DDBJ whole genome shotgun (WGS) entry which is preliminary data.</text>
</comment>
<dbReference type="PANTHER" id="PTHR31086">
    <property type="entry name" value="ALUMINUM-ACTIVATED MALATE TRANSPORTER 10"/>
    <property type="match status" value="1"/>
</dbReference>
<evidence type="ECO:0000256" key="9">
    <source>
        <dbReference type="SAM" id="Coils"/>
    </source>
</evidence>
<accession>A0A7J6PKW2</accession>
<feature type="transmembrane region" description="Helical" evidence="11">
    <location>
        <begin position="554"/>
        <end position="574"/>
    </location>
</feature>
<feature type="transmembrane region" description="Helical" evidence="11">
    <location>
        <begin position="612"/>
        <end position="629"/>
    </location>
</feature>
<keyword evidence="5 11" id="KW-1133">Transmembrane helix</keyword>
<evidence type="ECO:0000256" key="10">
    <source>
        <dbReference type="SAM" id="MobiDB-lite"/>
    </source>
</evidence>
<dbReference type="AlphaFoldDB" id="A0A7J6PKW2"/>
<feature type="transmembrane region" description="Helical" evidence="11">
    <location>
        <begin position="171"/>
        <end position="193"/>
    </location>
</feature>
<feature type="transmembrane region" description="Helical" evidence="11">
    <location>
        <begin position="236"/>
        <end position="256"/>
    </location>
</feature>
<evidence type="ECO:0000256" key="4">
    <source>
        <dbReference type="ARBA" id="ARBA00022692"/>
    </source>
</evidence>
<feature type="transmembrane region" description="Helical" evidence="11">
    <location>
        <begin position="635"/>
        <end position="651"/>
    </location>
</feature>
<evidence type="ECO:0000256" key="1">
    <source>
        <dbReference type="ARBA" id="ARBA00004141"/>
    </source>
</evidence>
<feature type="transmembrane region" description="Helical" evidence="11">
    <location>
        <begin position="213"/>
        <end position="230"/>
    </location>
</feature>
<feature type="transmembrane region" description="Helical" evidence="11">
    <location>
        <begin position="658"/>
        <end position="677"/>
    </location>
</feature>
<dbReference type="Proteomes" id="UP000541610">
    <property type="component" value="Unassembled WGS sequence"/>
</dbReference>
<keyword evidence="9" id="KW-0175">Coiled coil</keyword>
<feature type="transmembrane region" description="Helical" evidence="11">
    <location>
        <begin position="689"/>
        <end position="711"/>
    </location>
</feature>
<proteinExistence type="inferred from homology"/>
<evidence type="ECO:0000313" key="13">
    <source>
        <dbReference type="Proteomes" id="UP000541610"/>
    </source>
</evidence>
<evidence type="ECO:0000313" key="12">
    <source>
        <dbReference type="EMBL" id="KAF4696765.1"/>
    </source>
</evidence>
<dbReference type="InterPro" id="IPR020966">
    <property type="entry name" value="ALMT"/>
</dbReference>
<keyword evidence="8" id="KW-0407">Ion channel</keyword>
<comment type="subcellular location">
    <subcellularLocation>
        <location evidence="1">Membrane</location>
        <topology evidence="1">Multi-pass membrane protein</topology>
    </subcellularLocation>
</comment>
<keyword evidence="7 11" id="KW-0472">Membrane</keyword>
<evidence type="ECO:0000256" key="5">
    <source>
        <dbReference type="ARBA" id="ARBA00022989"/>
    </source>
</evidence>
<evidence type="ECO:0000256" key="6">
    <source>
        <dbReference type="ARBA" id="ARBA00023065"/>
    </source>
</evidence>
<dbReference type="GO" id="GO:0034220">
    <property type="term" value="P:monoatomic ion transmembrane transport"/>
    <property type="evidence" value="ECO:0007669"/>
    <property type="project" value="UniProtKB-KW"/>
</dbReference>
<dbReference type="GO" id="GO:0015743">
    <property type="term" value="P:malate transport"/>
    <property type="evidence" value="ECO:0007669"/>
    <property type="project" value="InterPro"/>
</dbReference>
<gene>
    <name evidence="12" type="ORF">FOZ60_015665</name>
</gene>
<evidence type="ECO:0000256" key="3">
    <source>
        <dbReference type="ARBA" id="ARBA00022448"/>
    </source>
</evidence>